<dbReference type="STRING" id="284581.AMD01_11610"/>
<feature type="domain" description="Phosphatidic acid phosphatase type 2/haloperoxidase" evidence="2">
    <location>
        <begin position="53"/>
        <end position="160"/>
    </location>
</feature>
<reference evidence="4" key="1">
    <citation type="submission" date="2015-08" db="EMBL/GenBank/DDBJ databases">
        <title>Fjat-14210 dsm16467.</title>
        <authorList>
            <person name="Liu B."/>
            <person name="Wang J."/>
            <person name="Zhu Y."/>
            <person name="Liu G."/>
            <person name="Chen Q."/>
            <person name="Chen Z."/>
            <person name="Lan J."/>
            <person name="Che J."/>
            <person name="Ge C."/>
            <person name="Shi H."/>
            <person name="Pan Z."/>
            <person name="Liu X."/>
        </authorList>
    </citation>
    <scope>NUCLEOTIDE SEQUENCE [LARGE SCALE GENOMIC DNA]</scope>
    <source>
        <strain evidence="4">DSM 16467</strain>
    </source>
</reference>
<dbReference type="InterPro" id="IPR036938">
    <property type="entry name" value="PAP2/HPO_sf"/>
</dbReference>
<dbReference type="Pfam" id="PF01569">
    <property type="entry name" value="PAP2"/>
    <property type="match status" value="1"/>
</dbReference>
<dbReference type="PANTHER" id="PTHR14969">
    <property type="entry name" value="SPHINGOSINE-1-PHOSPHATE PHOSPHOHYDROLASE"/>
    <property type="match status" value="1"/>
</dbReference>
<comment type="caution">
    <text evidence="3">The sequence shown here is derived from an EMBL/GenBank/DDBJ whole genome shotgun (WGS) entry which is preliminary data.</text>
</comment>
<keyword evidence="4" id="KW-1185">Reference proteome</keyword>
<dbReference type="InterPro" id="IPR033879">
    <property type="entry name" value="UPP_Pase"/>
</dbReference>
<dbReference type="Gene3D" id="1.20.144.10">
    <property type="entry name" value="Phosphatidic acid phosphatase type 2/haloperoxidase"/>
    <property type="match status" value="1"/>
</dbReference>
<dbReference type="SUPFAM" id="SSF48317">
    <property type="entry name" value="Acid phosphatase/Vanadium-dependent haloperoxidase"/>
    <property type="match status" value="1"/>
</dbReference>
<keyword evidence="1" id="KW-0472">Membrane</keyword>
<dbReference type="CDD" id="cd03385">
    <property type="entry name" value="PAP2_BcrC_like"/>
    <property type="match status" value="1"/>
</dbReference>
<dbReference type="OrthoDB" id="9789113at2"/>
<feature type="transmembrane region" description="Helical" evidence="1">
    <location>
        <begin position="145"/>
        <end position="163"/>
    </location>
</feature>
<name>A0A0M0L5X3_9BACI</name>
<evidence type="ECO:0000313" key="3">
    <source>
        <dbReference type="EMBL" id="KOO46465.1"/>
    </source>
</evidence>
<dbReference type="GO" id="GO:0050380">
    <property type="term" value="F:undecaprenyl-diphosphatase activity"/>
    <property type="evidence" value="ECO:0007669"/>
    <property type="project" value="InterPro"/>
</dbReference>
<dbReference type="Proteomes" id="UP000037558">
    <property type="component" value="Unassembled WGS sequence"/>
</dbReference>
<gene>
    <name evidence="3" type="ORF">AMD01_11610</name>
</gene>
<dbReference type="InterPro" id="IPR000326">
    <property type="entry name" value="PAP2/HPO"/>
</dbReference>
<sequence length="192" mass="21517">MNYELYKWIHGFSGHSELLDNFMIFCTKGAIAILAIMLLFIWVAGKTKHRKSVLYAGIGGVIGIIVNILISHIYYEPRPFVTHNVQPLISHAADASFPSDHTTGAFSIAFILWLRHRRIGTVAIIFAALVGLSRVWVGVHYPFDVLGSIIVSILLAIVVMKSSKLLDPFIRKIVFIYERIVGVKKGTSRHNM</sequence>
<feature type="transmembrane region" description="Helical" evidence="1">
    <location>
        <begin position="121"/>
        <end position="139"/>
    </location>
</feature>
<evidence type="ECO:0000259" key="2">
    <source>
        <dbReference type="SMART" id="SM00014"/>
    </source>
</evidence>
<dbReference type="PATRIC" id="fig|284581.3.peg.2438"/>
<dbReference type="AlphaFoldDB" id="A0A0M0L5X3"/>
<evidence type="ECO:0000313" key="4">
    <source>
        <dbReference type="Proteomes" id="UP000037558"/>
    </source>
</evidence>
<keyword evidence="1" id="KW-1133">Transmembrane helix</keyword>
<protein>
    <submittedName>
        <fullName evidence="3">UDP-diphosphatase</fullName>
    </submittedName>
</protein>
<evidence type="ECO:0000256" key="1">
    <source>
        <dbReference type="SAM" id="Phobius"/>
    </source>
</evidence>
<organism evidence="3 4">
    <name type="scientific">Priestia koreensis</name>
    <dbReference type="NCBI Taxonomy" id="284581"/>
    <lineage>
        <taxon>Bacteria</taxon>
        <taxon>Bacillati</taxon>
        <taxon>Bacillota</taxon>
        <taxon>Bacilli</taxon>
        <taxon>Bacillales</taxon>
        <taxon>Bacillaceae</taxon>
        <taxon>Priestia</taxon>
    </lineage>
</organism>
<feature type="transmembrane region" description="Helical" evidence="1">
    <location>
        <begin position="52"/>
        <end position="75"/>
    </location>
</feature>
<dbReference type="GO" id="GO:0005886">
    <property type="term" value="C:plasma membrane"/>
    <property type="evidence" value="ECO:0007669"/>
    <property type="project" value="InterPro"/>
</dbReference>
<feature type="transmembrane region" description="Helical" evidence="1">
    <location>
        <begin position="95"/>
        <end position="114"/>
    </location>
</feature>
<dbReference type="SMART" id="SM00014">
    <property type="entry name" value="acidPPc"/>
    <property type="match status" value="1"/>
</dbReference>
<proteinExistence type="predicted"/>
<dbReference type="RefSeq" id="WP_053401560.1">
    <property type="nucleotide sequence ID" value="NZ_LILC01000013.1"/>
</dbReference>
<dbReference type="PANTHER" id="PTHR14969:SF58">
    <property type="entry name" value="UNDECAPRENYL-DIPHOSPHATASE BCRC"/>
    <property type="match status" value="1"/>
</dbReference>
<keyword evidence="1" id="KW-0812">Transmembrane</keyword>
<feature type="transmembrane region" description="Helical" evidence="1">
    <location>
        <begin position="22"/>
        <end position="45"/>
    </location>
</feature>
<dbReference type="EMBL" id="LILC01000013">
    <property type="protein sequence ID" value="KOO46465.1"/>
    <property type="molecule type" value="Genomic_DNA"/>
</dbReference>
<accession>A0A0M0L5X3</accession>